<name>A0ABN5SBF1_9FLAO</name>
<keyword evidence="1" id="KW-0812">Transmembrane</keyword>
<keyword evidence="1" id="KW-0472">Membrane</keyword>
<proteinExistence type="predicted"/>
<sequence length="66" mass="7844">MILQLQAQTSCFPAIKFKPYSIWDDVLLILMMVSILILYVVCSYYLLYILKFVTDRLKKCFNNENN</sequence>
<evidence type="ECO:0000313" key="2">
    <source>
        <dbReference type="EMBL" id="AZB00163.1"/>
    </source>
</evidence>
<evidence type="ECO:0000256" key="1">
    <source>
        <dbReference type="SAM" id="Phobius"/>
    </source>
</evidence>
<reference evidence="2 3" key="1">
    <citation type="submission" date="2018-11" db="EMBL/GenBank/DDBJ databases">
        <title>Proposal to divide the Flavobacteriaceae and reorganize its genera based on Amino Acid Identity values calculated from whole genome sequences.</title>
        <authorList>
            <person name="Nicholson A.C."/>
            <person name="Gulvik C.A."/>
            <person name="Whitney A.M."/>
            <person name="Humrighouse B.W."/>
            <person name="Bell M."/>
            <person name="Holmes B."/>
            <person name="Steigerwalt A.G."/>
            <person name="Villarma A."/>
            <person name="Sheth M."/>
            <person name="Batra D."/>
            <person name="Pryor J."/>
            <person name="Bernardet J.-F."/>
            <person name="Hugo C."/>
            <person name="Kampfer P."/>
            <person name="Newman J."/>
            <person name="McQuiston J.R."/>
        </authorList>
    </citation>
    <scope>NUCLEOTIDE SEQUENCE [LARGE SCALE GENOMIC DNA]</scope>
    <source>
        <strain evidence="2 3">DSM 16927</strain>
    </source>
</reference>
<accession>A0ABN5SBF1</accession>
<gene>
    <name evidence="2" type="ORF">EG359_11250</name>
</gene>
<evidence type="ECO:0000313" key="3">
    <source>
        <dbReference type="Proteomes" id="UP000279541"/>
    </source>
</evidence>
<feature type="transmembrane region" description="Helical" evidence="1">
    <location>
        <begin position="26"/>
        <end position="50"/>
    </location>
</feature>
<keyword evidence="3" id="KW-1185">Reference proteome</keyword>
<keyword evidence="1" id="KW-1133">Transmembrane helix</keyword>
<dbReference type="EMBL" id="CP033926">
    <property type="protein sequence ID" value="AZB00163.1"/>
    <property type="molecule type" value="Genomic_DNA"/>
</dbReference>
<organism evidence="2 3">
    <name type="scientific">Chryseobacterium joostei</name>
    <dbReference type="NCBI Taxonomy" id="112234"/>
    <lineage>
        <taxon>Bacteria</taxon>
        <taxon>Pseudomonadati</taxon>
        <taxon>Bacteroidota</taxon>
        <taxon>Flavobacteriia</taxon>
        <taxon>Flavobacteriales</taxon>
        <taxon>Weeksellaceae</taxon>
        <taxon>Chryseobacterium group</taxon>
        <taxon>Chryseobacterium</taxon>
    </lineage>
</organism>
<protein>
    <submittedName>
        <fullName evidence="2">Uncharacterized protein</fullName>
    </submittedName>
</protein>
<dbReference type="Proteomes" id="UP000279541">
    <property type="component" value="Chromosome"/>
</dbReference>